<evidence type="ECO:0000313" key="2">
    <source>
        <dbReference type="EMBL" id="AOW11116.1"/>
    </source>
</evidence>
<dbReference type="AlphaFoldDB" id="A0AAC9I615"/>
<name>A0AAC9I615_9FLAO</name>
<organism evidence="2 3">
    <name type="scientific">Flavobacterium gilvum</name>
    <dbReference type="NCBI Taxonomy" id="1492737"/>
    <lineage>
        <taxon>Bacteria</taxon>
        <taxon>Pseudomonadati</taxon>
        <taxon>Bacteroidota</taxon>
        <taxon>Flavobacteriia</taxon>
        <taxon>Flavobacteriales</taxon>
        <taxon>Flavobacteriaceae</taxon>
        <taxon>Flavobacterium</taxon>
    </lineage>
</organism>
<dbReference type="InterPro" id="IPR033786">
    <property type="entry name" value="TTHB210-like"/>
</dbReference>
<evidence type="ECO:0008006" key="4">
    <source>
        <dbReference type="Google" id="ProtNLM"/>
    </source>
</evidence>
<dbReference type="RefSeq" id="WP_051877606.1">
    <property type="nucleotide sequence ID" value="NZ_CP017479.1"/>
</dbReference>
<reference evidence="2 3" key="1">
    <citation type="submission" date="2016-10" db="EMBL/GenBank/DDBJ databases">
        <title>Flavobacterium gilvum sp. nov., isolated from stream water.</title>
        <authorList>
            <person name="Shin S.-K."/>
            <person name="Cho Y.-J."/>
            <person name="Yi H."/>
        </authorList>
    </citation>
    <scope>NUCLEOTIDE SEQUENCE [LARGE SCALE GENOMIC DNA]</scope>
    <source>
        <strain evidence="2 3">EM1308</strain>
    </source>
</reference>
<dbReference type="EMBL" id="CP017479">
    <property type="protein sequence ID" value="AOW11116.1"/>
    <property type="molecule type" value="Genomic_DNA"/>
</dbReference>
<feature type="chain" id="PRO_5041974468" description="DUF5602 domain-containing protein" evidence="1">
    <location>
        <begin position="26"/>
        <end position="286"/>
    </location>
</feature>
<dbReference type="CDD" id="cd11669">
    <property type="entry name" value="TTHB210-like"/>
    <property type="match status" value="1"/>
</dbReference>
<dbReference type="KEGG" id="fgl:EM308_17410"/>
<dbReference type="Proteomes" id="UP000175968">
    <property type="component" value="Chromosome"/>
</dbReference>
<keyword evidence="3" id="KW-1185">Reference proteome</keyword>
<feature type="signal peptide" evidence="1">
    <location>
        <begin position="1"/>
        <end position="25"/>
    </location>
</feature>
<gene>
    <name evidence="2" type="ORF">EM308_17410</name>
</gene>
<keyword evidence="1" id="KW-0732">Signal</keyword>
<dbReference type="PROSITE" id="PS51257">
    <property type="entry name" value="PROKAR_LIPOPROTEIN"/>
    <property type="match status" value="1"/>
</dbReference>
<proteinExistence type="predicted"/>
<evidence type="ECO:0000256" key="1">
    <source>
        <dbReference type="SAM" id="SignalP"/>
    </source>
</evidence>
<accession>A0AAC9I615</accession>
<protein>
    <recommendedName>
        <fullName evidence="4">DUF5602 domain-containing protein</fullName>
    </recommendedName>
</protein>
<evidence type="ECO:0000313" key="3">
    <source>
        <dbReference type="Proteomes" id="UP000175968"/>
    </source>
</evidence>
<sequence length="286" mass="32202">MEHLYRIPKKIIVLGLLLFFFSCSQDETVNSNLQTNETQSFSAKMSNEKLNVFKGPEVALGYGKVRSWVSVNKEGFPSEIGIEITPEAFKNLSDENAKSVPPEGATIVVPLHEKAMQSTPFDHIGLNWNPHGHEPVGFFDVPHFDIHFYMISVEEQMAIPAWSPATNDAFNNYPPPGYLPADYGTPPGPATAEAEMGKHWAPNNLPTLLPFTKVLIYGTFDGEFIFIEPMITLNYFLSKEDFSIPYSQPDFFAKSGNYPTKYNVFHNSTNGNTYVTLSDFVWRTKK</sequence>